<reference evidence="1" key="1">
    <citation type="submission" date="2023-04" db="EMBL/GenBank/DDBJ databases">
        <title>Draft Genome sequencing of Naganishia species isolated from polar environments using Oxford Nanopore Technology.</title>
        <authorList>
            <person name="Leo P."/>
            <person name="Venkateswaran K."/>
        </authorList>
    </citation>
    <scope>NUCLEOTIDE SEQUENCE</scope>
    <source>
        <strain evidence="1">MNA-CCFEE 5423</strain>
    </source>
</reference>
<organism evidence="1 2">
    <name type="scientific">Naganishia friedmannii</name>
    <dbReference type="NCBI Taxonomy" id="89922"/>
    <lineage>
        <taxon>Eukaryota</taxon>
        <taxon>Fungi</taxon>
        <taxon>Dikarya</taxon>
        <taxon>Basidiomycota</taxon>
        <taxon>Agaricomycotina</taxon>
        <taxon>Tremellomycetes</taxon>
        <taxon>Filobasidiales</taxon>
        <taxon>Filobasidiaceae</taxon>
        <taxon>Naganishia</taxon>
    </lineage>
</organism>
<comment type="caution">
    <text evidence="1">The sequence shown here is derived from an EMBL/GenBank/DDBJ whole genome shotgun (WGS) entry which is preliminary data.</text>
</comment>
<sequence length="1129" mass="126332">MPFLTPFLALLSLVVAQIGQQDSSFFSISHHSGCSAFSRSPHTTNLTILDAIYYPANAPVDLANGQATVNTTALPAFCRLVLEIVTNPDTGKDAGAELWLPDDWNRRLMGFGNGGWGGGGHLGSMWDGSFGGPGKDDAIIDFGWRALHMTTVAAKSLTSEFYHQPYTKSYFMGCSTGGRQGIKAMSAFPEDYDGLVLGSPANPFGQLMPWQAKQGHHVHPVGSPQCIPEKTWNLIHAEILRQCDMLDGVYGIISDPLACEFRPETLQCQPTADPSTCLTREQLSVLQTLYTPYYLGPSDSQTYVFSPFVPGGEYAYSQGLVGETHFRMPGDYYRYFVLNDTIWEDTQLDEAVVSMGIDINPGQMDTYSPDLTAFFARGGKVLQYAGWDDELVSTGHSINWYKDVAAYTRAHSGINPNDHFHLFLVPGMMHCVLGNGAWAFGGVLGRHFGGPPVANEAPYDIQAAMVDWLESDHTVTHLVAAKYRDDSAHSGGVAFTRKLCPLVERSYAWLDAANVTSLDLADSSPERRCISFPTCLLDPHALINKATYRPAQTLFDLRQVWLNTSTLPGFCQLELTITTNPVTGRTAGAELWLPDEWDWNGRILATGSFSALAFDGIQQGYASYTSHGGVINGGHSFAFNEDLERMAKNPENDEELTDYSWRALHSTTVHAEALVESYYEQRWTKSYFSGCGGSGRQGIKAMATFPEDYDGLLVTDNELRCPTPFVSLGSPENPLSDVIAWRLQLARLVDELKWISQPGFWFPWEAQPSYKRRMMVHAEILKQCDGLDGVLDGVISFPEDCHFRPEVLVCRPDFKPWPCLTLSALDFLKRLYTPLLDAEQNHVFSPLIPGAEYWIDDPPDDGVFAWRWPADYYRRYISNSGWIEDSFVAPSGTVANIDRTFNPAEIDTYTPDLTAFFKRGGKVLQYAGWDDDRIKWYQDVFAYTLTESGLNPEDHFRLFMVPGMKHCTASSHLDNIWYQNSRLRISILPRQEGNGAWLFGGHDQRSKTYFPDEVPWDGTCFITPRKKNYRYMHHLRDYAKRQTGPVDVTPDGQVPLRQLLTRYDHSAQAALADWVEKGVPVDHLIATKYDAAPDQLSVTVDYTRKLCPWPQRAIYLGGDESSHASFECR</sequence>
<dbReference type="EMBL" id="JASBWT010000015">
    <property type="protein sequence ID" value="KAJ9098118.1"/>
    <property type="molecule type" value="Genomic_DNA"/>
</dbReference>
<name>A0ACC2VGF5_9TREE</name>
<proteinExistence type="predicted"/>
<evidence type="ECO:0000313" key="1">
    <source>
        <dbReference type="EMBL" id="KAJ9098118.1"/>
    </source>
</evidence>
<accession>A0ACC2VGF5</accession>
<keyword evidence="2" id="KW-1185">Reference proteome</keyword>
<protein>
    <submittedName>
        <fullName evidence="1">Uncharacterized protein</fullName>
    </submittedName>
</protein>
<evidence type="ECO:0000313" key="2">
    <source>
        <dbReference type="Proteomes" id="UP001227268"/>
    </source>
</evidence>
<dbReference type="Proteomes" id="UP001227268">
    <property type="component" value="Unassembled WGS sequence"/>
</dbReference>
<gene>
    <name evidence="1" type="ORF">QFC21_004447</name>
</gene>